<dbReference type="Gene3D" id="3.20.20.70">
    <property type="entry name" value="Aldolase class I"/>
    <property type="match status" value="1"/>
</dbReference>
<feature type="binding site" evidence="11">
    <location>
        <position position="199"/>
    </location>
    <ligand>
        <name>substrate</name>
    </ligand>
</feature>
<evidence type="ECO:0000256" key="3">
    <source>
        <dbReference type="ARBA" id="ARBA00005161"/>
    </source>
</evidence>
<evidence type="ECO:0000256" key="6">
    <source>
        <dbReference type="ARBA" id="ARBA00022643"/>
    </source>
</evidence>
<comment type="function">
    <text evidence="1 11">Catalyzes the conversion of dihydroorotate to orotate with quinone as electron acceptor.</text>
</comment>
<dbReference type="PANTHER" id="PTHR48109:SF4">
    <property type="entry name" value="DIHYDROOROTATE DEHYDROGENASE (QUINONE), MITOCHONDRIAL"/>
    <property type="match status" value="1"/>
</dbReference>
<dbReference type="InterPro" id="IPR050074">
    <property type="entry name" value="DHO_dehydrogenase"/>
</dbReference>
<evidence type="ECO:0000313" key="13">
    <source>
        <dbReference type="EMBL" id="RIX35634.1"/>
    </source>
</evidence>
<feature type="binding site" evidence="11">
    <location>
        <position position="166"/>
    </location>
    <ligand>
        <name>FMN</name>
        <dbReference type="ChEBI" id="CHEBI:58210"/>
    </ligand>
</feature>
<dbReference type="UniPathway" id="UPA00070">
    <property type="reaction ID" value="UER00946"/>
</dbReference>
<keyword evidence="6 11" id="KW-0288">FMN</keyword>
<feature type="binding site" evidence="11">
    <location>
        <position position="263"/>
    </location>
    <ligand>
        <name>FMN</name>
        <dbReference type="ChEBI" id="CHEBI:58210"/>
    </ligand>
</feature>
<dbReference type="GO" id="GO:0006207">
    <property type="term" value="P:'de novo' pyrimidine nucleobase biosynthetic process"/>
    <property type="evidence" value="ECO:0007669"/>
    <property type="project" value="UniProtKB-UniRule"/>
</dbReference>
<comment type="similarity">
    <text evidence="4 11">Belongs to the dihydroorotate dehydrogenase family. Type 2 subfamily.</text>
</comment>
<keyword evidence="7 11" id="KW-0665">Pyrimidine biosynthesis</keyword>
<dbReference type="GO" id="GO:0106430">
    <property type="term" value="F:dihydroorotate dehydrogenase (quinone) activity"/>
    <property type="evidence" value="ECO:0007669"/>
    <property type="project" value="UniProtKB-EC"/>
</dbReference>
<keyword evidence="5 11" id="KW-0285">Flavoprotein</keyword>
<dbReference type="InterPro" id="IPR005720">
    <property type="entry name" value="Dihydroorotate_DH_cat"/>
</dbReference>
<feature type="binding site" evidence="11">
    <location>
        <position position="113"/>
    </location>
    <ligand>
        <name>FMN</name>
        <dbReference type="ChEBI" id="CHEBI:58210"/>
    </ligand>
</feature>
<dbReference type="EC" id="1.3.5.2" evidence="11"/>
<feature type="binding site" evidence="11">
    <location>
        <position position="235"/>
    </location>
    <ligand>
        <name>FMN</name>
        <dbReference type="ChEBI" id="CHEBI:58210"/>
    </ligand>
</feature>
<keyword evidence="14" id="KW-1185">Reference proteome</keyword>
<evidence type="ECO:0000256" key="4">
    <source>
        <dbReference type="ARBA" id="ARBA00005359"/>
    </source>
</evidence>
<feature type="binding site" evidence="11">
    <location>
        <begin position="264"/>
        <end position="265"/>
    </location>
    <ligand>
        <name>substrate</name>
    </ligand>
</feature>
<feature type="binding site" evidence="11">
    <location>
        <position position="199"/>
    </location>
    <ligand>
        <name>FMN</name>
        <dbReference type="ChEBI" id="CHEBI:58210"/>
    </ligand>
</feature>
<dbReference type="GO" id="GO:0044205">
    <property type="term" value="P:'de novo' UMP biosynthetic process"/>
    <property type="evidence" value="ECO:0007669"/>
    <property type="project" value="UniProtKB-UniRule"/>
</dbReference>
<name>A0A418Q801_9CORY</name>
<dbReference type="Pfam" id="PF01180">
    <property type="entry name" value="DHO_dh"/>
    <property type="match status" value="1"/>
</dbReference>
<evidence type="ECO:0000259" key="12">
    <source>
        <dbReference type="Pfam" id="PF01180"/>
    </source>
</evidence>
<dbReference type="PROSITE" id="PS00912">
    <property type="entry name" value="DHODEHASE_2"/>
    <property type="match status" value="1"/>
</dbReference>
<keyword evidence="8 11" id="KW-0560">Oxidoreductase</keyword>
<dbReference type="EMBL" id="QXJK01000003">
    <property type="protein sequence ID" value="RIX35634.1"/>
    <property type="molecule type" value="Genomic_DNA"/>
</dbReference>
<feature type="binding site" evidence="11">
    <location>
        <position position="289"/>
    </location>
    <ligand>
        <name>FMN</name>
        <dbReference type="ChEBI" id="CHEBI:58210"/>
    </ligand>
</feature>
<dbReference type="OrthoDB" id="9802377at2"/>
<dbReference type="AlphaFoldDB" id="A0A418Q801"/>
<evidence type="ECO:0000256" key="5">
    <source>
        <dbReference type="ARBA" id="ARBA00022630"/>
    </source>
</evidence>
<proteinExistence type="inferred from homology"/>
<dbReference type="STRING" id="1451189.CFAL_05390"/>
<keyword evidence="11" id="KW-1003">Cell membrane</keyword>
<evidence type="ECO:0000313" key="14">
    <source>
        <dbReference type="Proteomes" id="UP000285278"/>
    </source>
</evidence>
<feature type="binding site" evidence="11">
    <location>
        <position position="93"/>
    </location>
    <ligand>
        <name>substrate</name>
    </ligand>
</feature>
<feature type="binding site" evidence="11">
    <location>
        <begin position="89"/>
        <end position="93"/>
    </location>
    <ligand>
        <name>FMN</name>
        <dbReference type="ChEBI" id="CHEBI:58210"/>
    </ligand>
</feature>
<reference evidence="13 14" key="1">
    <citation type="submission" date="2018-09" db="EMBL/GenBank/DDBJ databases">
        <title>Optimization and identification of Corynebacterium falsenii FN1-14 from fish paste.</title>
        <authorList>
            <person name="Daroonpunt R."/>
            <person name="Tanasupawat S."/>
        </authorList>
    </citation>
    <scope>NUCLEOTIDE SEQUENCE [LARGE SCALE GENOMIC DNA]</scope>
    <source>
        <strain evidence="13 14">FN1-14</strain>
    </source>
</reference>
<feature type="active site" description="Nucleophile" evidence="11">
    <location>
        <position position="202"/>
    </location>
</feature>
<comment type="cofactor">
    <cofactor evidence="11">
        <name>FMN</name>
        <dbReference type="ChEBI" id="CHEBI:58210"/>
    </cofactor>
    <text evidence="11">Binds 1 FMN per subunit.</text>
</comment>
<dbReference type="PROSITE" id="PS00911">
    <property type="entry name" value="DHODEHASE_1"/>
    <property type="match status" value="1"/>
</dbReference>
<dbReference type="InterPro" id="IPR013785">
    <property type="entry name" value="Aldolase_TIM"/>
</dbReference>
<evidence type="ECO:0000256" key="8">
    <source>
        <dbReference type="ARBA" id="ARBA00023002"/>
    </source>
</evidence>
<evidence type="ECO:0000256" key="2">
    <source>
        <dbReference type="ARBA" id="ARBA00004370"/>
    </source>
</evidence>
<gene>
    <name evidence="11" type="primary">pyrD</name>
    <name evidence="13" type="ORF">D3M95_03740</name>
</gene>
<comment type="subcellular location">
    <subcellularLocation>
        <location evidence="11">Cell membrane</location>
        <topology evidence="11">Peripheral membrane protein</topology>
    </subcellularLocation>
    <subcellularLocation>
        <location evidence="2">Membrane</location>
    </subcellularLocation>
</comment>
<dbReference type="SUPFAM" id="SSF51395">
    <property type="entry name" value="FMN-linked oxidoreductases"/>
    <property type="match status" value="1"/>
</dbReference>
<dbReference type="GO" id="GO:0005737">
    <property type="term" value="C:cytoplasm"/>
    <property type="evidence" value="ECO:0007669"/>
    <property type="project" value="InterPro"/>
</dbReference>
<sequence>MADTTDTPRSAHRGGILRTARGVGYDAALRAMFRMAPERIHGRMTGTLSRLSQSPSALAAVEKMWAVHDPALVQTVAGLTFPRPLGLAAGFDKDALEVNVWGPLGFGFAEMGTVTAVAQPGNPTPRLFRLPEDKALLNRMGFNNEGARAAALRLERRRTSVPIGANLGKTKLTDPAVAANDYRESAKALGDTADYLVINVSSPNTPGLRDLQAVDSLRPIIAAVQDESDRPLFVKIAPDLSDDDVDAVTDLALELGVTGLIATNTTISRAGLKTDPGYVRSLGAGGISGAPVAKRAMEVLRRISRRSAAADGELVLIGVGGIVTPQDAWERIAAGAQLLQGYTQLIYGGPDWIRDIHLGLGEQLRAHGLSNISEAVGTELKWTLD</sequence>
<comment type="pathway">
    <text evidence="3 11">Pyrimidine metabolism; UMP biosynthesis via de novo pathway; orotate from (S)-dihydroorotate (quinone route): step 1/1.</text>
</comment>
<feature type="binding site" evidence="11">
    <location>
        <position position="204"/>
    </location>
    <ligand>
        <name>substrate</name>
    </ligand>
</feature>
<dbReference type="RefSeq" id="WP_025402676.1">
    <property type="nucleotide sequence ID" value="NZ_CBCRUA010000005.1"/>
</dbReference>
<feature type="binding site" evidence="11">
    <location>
        <begin position="342"/>
        <end position="343"/>
    </location>
    <ligand>
        <name>FMN</name>
        <dbReference type="ChEBI" id="CHEBI:58210"/>
    </ligand>
</feature>
<dbReference type="CDD" id="cd04738">
    <property type="entry name" value="DHOD_2_like"/>
    <property type="match status" value="1"/>
</dbReference>
<protein>
    <recommendedName>
        <fullName evidence="11">Dihydroorotate dehydrogenase (quinone)</fullName>
        <ecNumber evidence="11">1.3.5.2</ecNumber>
    </recommendedName>
    <alternativeName>
        <fullName evidence="11">DHOdehase</fullName>
        <shortName evidence="11">DHOD</shortName>
        <shortName evidence="11">DHODase</shortName>
    </alternativeName>
    <alternativeName>
        <fullName evidence="11">Dihydroorotate oxidase</fullName>
    </alternativeName>
</protein>
<comment type="subunit">
    <text evidence="11">Monomer.</text>
</comment>
<dbReference type="InterPro" id="IPR005719">
    <property type="entry name" value="Dihydroorotate_DH_2"/>
</dbReference>
<feature type="binding site" evidence="11">
    <location>
        <position position="321"/>
    </location>
    <ligand>
        <name>FMN</name>
        <dbReference type="ChEBI" id="CHEBI:58210"/>
    </ligand>
</feature>
<evidence type="ECO:0000256" key="1">
    <source>
        <dbReference type="ARBA" id="ARBA00003125"/>
    </source>
</evidence>
<comment type="caution">
    <text evidence="13">The sequence shown here is derived from an EMBL/GenBank/DDBJ whole genome shotgun (WGS) entry which is preliminary data.</text>
</comment>
<dbReference type="Proteomes" id="UP000285278">
    <property type="component" value="Unassembled WGS sequence"/>
</dbReference>
<dbReference type="NCBIfam" id="NF003652">
    <property type="entry name" value="PRK05286.2-5"/>
    <property type="match status" value="1"/>
</dbReference>
<dbReference type="HAMAP" id="MF_00225">
    <property type="entry name" value="DHO_dh_type2"/>
    <property type="match status" value="1"/>
</dbReference>
<organism evidence="13 14">
    <name type="scientific">Corynebacterium falsenii</name>
    <dbReference type="NCBI Taxonomy" id="108486"/>
    <lineage>
        <taxon>Bacteria</taxon>
        <taxon>Bacillati</taxon>
        <taxon>Actinomycetota</taxon>
        <taxon>Actinomycetes</taxon>
        <taxon>Mycobacteriales</taxon>
        <taxon>Corynebacteriaceae</taxon>
        <taxon>Corynebacterium</taxon>
    </lineage>
</organism>
<dbReference type="NCBIfam" id="NF003648">
    <property type="entry name" value="PRK05286.2-1"/>
    <property type="match status" value="1"/>
</dbReference>
<evidence type="ECO:0000256" key="10">
    <source>
        <dbReference type="ARBA" id="ARBA00048639"/>
    </source>
</evidence>
<feature type="domain" description="Dihydroorotate dehydrogenase catalytic" evidence="12">
    <location>
        <begin position="72"/>
        <end position="364"/>
    </location>
</feature>
<evidence type="ECO:0000256" key="7">
    <source>
        <dbReference type="ARBA" id="ARBA00022975"/>
    </source>
</evidence>
<dbReference type="GO" id="GO:0005886">
    <property type="term" value="C:plasma membrane"/>
    <property type="evidence" value="ECO:0007669"/>
    <property type="project" value="UniProtKB-SubCell"/>
</dbReference>
<accession>A0A418Q801</accession>
<comment type="catalytic activity">
    <reaction evidence="10 11">
        <text>(S)-dihydroorotate + a quinone = orotate + a quinol</text>
        <dbReference type="Rhea" id="RHEA:30187"/>
        <dbReference type="ChEBI" id="CHEBI:24646"/>
        <dbReference type="ChEBI" id="CHEBI:30839"/>
        <dbReference type="ChEBI" id="CHEBI:30864"/>
        <dbReference type="ChEBI" id="CHEBI:132124"/>
        <dbReference type="EC" id="1.3.5.2"/>
    </reaction>
</comment>
<dbReference type="PANTHER" id="PTHR48109">
    <property type="entry name" value="DIHYDROOROTATE DEHYDROGENASE (QUINONE), MITOCHONDRIAL-RELATED"/>
    <property type="match status" value="1"/>
</dbReference>
<evidence type="ECO:0000256" key="11">
    <source>
        <dbReference type="HAMAP-Rule" id="MF_00225"/>
    </source>
</evidence>
<dbReference type="NCBIfam" id="TIGR01036">
    <property type="entry name" value="pyrD_sub2"/>
    <property type="match status" value="1"/>
</dbReference>
<feature type="binding site" evidence="11">
    <location>
        <begin position="138"/>
        <end position="142"/>
    </location>
    <ligand>
        <name>substrate</name>
    </ligand>
</feature>
<dbReference type="InterPro" id="IPR001295">
    <property type="entry name" value="Dihydroorotate_DH_CS"/>
</dbReference>
<evidence type="ECO:0000256" key="9">
    <source>
        <dbReference type="ARBA" id="ARBA00023136"/>
    </source>
</evidence>
<keyword evidence="9 11" id="KW-0472">Membrane</keyword>